<protein>
    <submittedName>
        <fullName evidence="1">Uncharacterized protein</fullName>
    </submittedName>
</protein>
<organism evidence="1 2">
    <name type="scientific">Eretmocerus hayati</name>
    <dbReference type="NCBI Taxonomy" id="131215"/>
    <lineage>
        <taxon>Eukaryota</taxon>
        <taxon>Metazoa</taxon>
        <taxon>Ecdysozoa</taxon>
        <taxon>Arthropoda</taxon>
        <taxon>Hexapoda</taxon>
        <taxon>Insecta</taxon>
        <taxon>Pterygota</taxon>
        <taxon>Neoptera</taxon>
        <taxon>Endopterygota</taxon>
        <taxon>Hymenoptera</taxon>
        <taxon>Apocrita</taxon>
        <taxon>Proctotrupomorpha</taxon>
        <taxon>Chalcidoidea</taxon>
        <taxon>Aphelinidae</taxon>
        <taxon>Aphelininae</taxon>
        <taxon>Eretmocerus</taxon>
    </lineage>
</organism>
<evidence type="ECO:0000313" key="1">
    <source>
        <dbReference type="EMBL" id="KAJ8666259.1"/>
    </source>
</evidence>
<evidence type="ECO:0000313" key="2">
    <source>
        <dbReference type="Proteomes" id="UP001239111"/>
    </source>
</evidence>
<gene>
    <name evidence="1" type="ORF">QAD02_007921</name>
</gene>
<comment type="caution">
    <text evidence="1">The sequence shown here is derived from an EMBL/GenBank/DDBJ whole genome shotgun (WGS) entry which is preliminary data.</text>
</comment>
<keyword evidence="2" id="KW-1185">Reference proteome</keyword>
<proteinExistence type="predicted"/>
<accession>A0ACC2N7F1</accession>
<dbReference type="EMBL" id="CM056744">
    <property type="protein sequence ID" value="KAJ8666259.1"/>
    <property type="molecule type" value="Genomic_DNA"/>
</dbReference>
<sequence>MATNESGLPDNVPPDIPYKFHQNTKCKAVVCILCDNVYYKSDFVRGKGHRFLTKLLGTCNDHADVNITSQSDDARIVIASLLQQNTQYSSAYTQLEKKYKTLKEKYTDMSSQLEEVNKKLSEGPEVMRKLQLEKEKTQLTRRNQALDAENETLSE</sequence>
<name>A0ACC2N7F1_9HYME</name>
<dbReference type="Proteomes" id="UP001239111">
    <property type="component" value="Chromosome 4"/>
</dbReference>
<reference evidence="1" key="1">
    <citation type="submission" date="2023-04" db="EMBL/GenBank/DDBJ databases">
        <title>A chromosome-level genome assembly of the parasitoid wasp Eretmocerus hayati.</title>
        <authorList>
            <person name="Zhong Y."/>
            <person name="Liu S."/>
            <person name="Liu Y."/>
        </authorList>
    </citation>
    <scope>NUCLEOTIDE SEQUENCE</scope>
    <source>
        <strain evidence="1">ZJU_SS_LIU_2023</strain>
    </source>
</reference>